<dbReference type="Proteomes" id="UP001500002">
    <property type="component" value="Unassembled WGS sequence"/>
</dbReference>
<organism evidence="5 6">
    <name type="scientific">Agromyces neolithicus</name>
    <dbReference type="NCBI Taxonomy" id="269420"/>
    <lineage>
        <taxon>Bacteria</taxon>
        <taxon>Bacillati</taxon>
        <taxon>Actinomycetota</taxon>
        <taxon>Actinomycetes</taxon>
        <taxon>Micrococcales</taxon>
        <taxon>Microbacteriaceae</taxon>
        <taxon>Agromyces</taxon>
    </lineage>
</organism>
<reference evidence="5 6" key="1">
    <citation type="journal article" date="2019" name="Int. J. Syst. Evol. Microbiol.">
        <title>The Global Catalogue of Microorganisms (GCM) 10K type strain sequencing project: providing services to taxonomists for standard genome sequencing and annotation.</title>
        <authorList>
            <consortium name="The Broad Institute Genomics Platform"/>
            <consortium name="The Broad Institute Genome Sequencing Center for Infectious Disease"/>
            <person name="Wu L."/>
            <person name="Ma J."/>
        </authorList>
    </citation>
    <scope>NUCLEOTIDE SEQUENCE [LARGE SCALE GENOMIC DNA]</scope>
    <source>
        <strain evidence="5 6">JCM 14322</strain>
    </source>
</reference>
<dbReference type="Pfam" id="PF03575">
    <property type="entry name" value="Peptidase_S51"/>
    <property type="match status" value="1"/>
</dbReference>
<dbReference type="RefSeq" id="WP_344293893.1">
    <property type="nucleotide sequence ID" value="NZ_BAAANJ010000002.1"/>
</dbReference>
<evidence type="ECO:0000313" key="5">
    <source>
        <dbReference type="EMBL" id="GAA1803322.1"/>
    </source>
</evidence>
<evidence type="ECO:0000313" key="6">
    <source>
        <dbReference type="Proteomes" id="UP001500002"/>
    </source>
</evidence>
<sequence length="238" mass="23701">MSVHLVGGGALTVADAPLYAPFVAEAAARARAAGRSRPRVAVVSIHPEGEARAGVLVDVLGAAGEFDPHVTAARGGEPIALSALAEVDGIAVGGGIVEEVRAGLEPVFGELRRQVAAGVPYLGVSAGAMIAAEGSLASGSRIDGVVVAPEDPAEPGFELEIESGIGLVDVAIEVHVAERGMLSRLVTAVESGLVDGGLGIDERTVLIVGEGGLRVEGSGSVWRVLPTDGGVLVSTIGA</sequence>
<comment type="similarity">
    <text evidence="1">Belongs to the peptidase S51 family.</text>
</comment>
<evidence type="ECO:0000256" key="2">
    <source>
        <dbReference type="ARBA" id="ARBA00022670"/>
    </source>
</evidence>
<dbReference type="EMBL" id="BAAANJ010000002">
    <property type="protein sequence ID" value="GAA1803322.1"/>
    <property type="molecule type" value="Genomic_DNA"/>
</dbReference>
<keyword evidence="3" id="KW-0378">Hydrolase</keyword>
<keyword evidence="6" id="KW-1185">Reference proteome</keyword>
<gene>
    <name evidence="5" type="ORF">GCM10009749_09310</name>
</gene>
<proteinExistence type="inferred from homology"/>
<dbReference type="InterPro" id="IPR005320">
    <property type="entry name" value="Peptidase_S51"/>
</dbReference>
<name>A0ABN2LYP9_9MICO</name>
<keyword evidence="2" id="KW-0645">Protease</keyword>
<dbReference type="Gene3D" id="3.40.50.880">
    <property type="match status" value="1"/>
</dbReference>
<accession>A0ABN2LYP9</accession>
<keyword evidence="4" id="KW-0720">Serine protease</keyword>
<dbReference type="InterPro" id="IPR029062">
    <property type="entry name" value="Class_I_gatase-like"/>
</dbReference>
<comment type="caution">
    <text evidence="5">The sequence shown here is derived from an EMBL/GenBank/DDBJ whole genome shotgun (WGS) entry which is preliminary data.</text>
</comment>
<evidence type="ECO:0000256" key="3">
    <source>
        <dbReference type="ARBA" id="ARBA00022801"/>
    </source>
</evidence>
<evidence type="ECO:0008006" key="7">
    <source>
        <dbReference type="Google" id="ProtNLM"/>
    </source>
</evidence>
<protein>
    <recommendedName>
        <fullName evidence="7">Peptidase S51</fullName>
    </recommendedName>
</protein>
<evidence type="ECO:0000256" key="4">
    <source>
        <dbReference type="ARBA" id="ARBA00022825"/>
    </source>
</evidence>
<evidence type="ECO:0000256" key="1">
    <source>
        <dbReference type="ARBA" id="ARBA00006534"/>
    </source>
</evidence>
<dbReference type="SUPFAM" id="SSF52317">
    <property type="entry name" value="Class I glutamine amidotransferase-like"/>
    <property type="match status" value="1"/>
</dbReference>